<proteinExistence type="predicted"/>
<comment type="caution">
    <text evidence="1">The sequence shown here is derived from an EMBL/GenBank/DDBJ whole genome shotgun (WGS) entry which is preliminary data.</text>
</comment>
<dbReference type="EMBL" id="BJYJ01000046">
    <property type="protein sequence ID" value="GEN78089.1"/>
    <property type="molecule type" value="Genomic_DNA"/>
</dbReference>
<dbReference type="OrthoDB" id="1260127at2"/>
<evidence type="ECO:0000313" key="2">
    <source>
        <dbReference type="Proteomes" id="UP000321863"/>
    </source>
</evidence>
<keyword evidence="2" id="KW-1185">Reference proteome</keyword>
<evidence type="ECO:0008006" key="3">
    <source>
        <dbReference type="Google" id="ProtNLM"/>
    </source>
</evidence>
<protein>
    <recommendedName>
        <fullName evidence="3">Transposase</fullName>
    </recommendedName>
</protein>
<dbReference type="Proteomes" id="UP000321863">
    <property type="component" value="Unassembled WGS sequence"/>
</dbReference>
<dbReference type="GO" id="GO:0043565">
    <property type="term" value="F:sequence-specific DNA binding"/>
    <property type="evidence" value="ECO:0007669"/>
    <property type="project" value="InterPro"/>
</dbReference>
<reference evidence="1 2" key="1">
    <citation type="submission" date="2019-07" db="EMBL/GenBank/DDBJ databases">
        <title>Whole genome shotgun sequence of Chryseobacterium hagamense NBRC 105253.</title>
        <authorList>
            <person name="Hosoyama A."/>
            <person name="Uohara A."/>
            <person name="Ohji S."/>
            <person name="Ichikawa N."/>
        </authorList>
    </citation>
    <scope>NUCLEOTIDE SEQUENCE [LARGE SCALE GENOMIC DNA]</scope>
    <source>
        <strain evidence="1 2">NBRC 105253</strain>
    </source>
</reference>
<dbReference type="AlphaFoldDB" id="A0A511YSD3"/>
<evidence type="ECO:0000313" key="1">
    <source>
        <dbReference type="EMBL" id="GEN78089.1"/>
    </source>
</evidence>
<accession>A0A511YSD3</accession>
<dbReference type="SUPFAM" id="SSF48295">
    <property type="entry name" value="TrpR-like"/>
    <property type="match status" value="1"/>
</dbReference>
<name>A0A511YSD3_9FLAO</name>
<organism evidence="1 2">
    <name type="scientific">Chryseobacterium hagamense</name>
    <dbReference type="NCBI Taxonomy" id="395935"/>
    <lineage>
        <taxon>Bacteria</taxon>
        <taxon>Pseudomonadati</taxon>
        <taxon>Bacteroidota</taxon>
        <taxon>Flavobacteriia</taxon>
        <taxon>Flavobacteriales</taxon>
        <taxon>Weeksellaceae</taxon>
        <taxon>Chryseobacterium group</taxon>
        <taxon>Chryseobacterium</taxon>
    </lineage>
</organism>
<sequence length="105" mass="12584">MKKKNINYKKLYTEMILEKYPQKISQCHCILKKKEITVMDIIRLNKIISSEASESINQKYKSYDRTAIFEILDYQKKHRLNNVATARHFNISRNTLGSWKKQFLV</sequence>
<dbReference type="RefSeq" id="WP_146944475.1">
    <property type="nucleotide sequence ID" value="NZ_BJYJ01000046.1"/>
</dbReference>
<gene>
    <name evidence="1" type="ORF">CHA01nite_38290</name>
</gene>
<dbReference type="InterPro" id="IPR010921">
    <property type="entry name" value="Trp_repressor/repl_initiator"/>
</dbReference>